<keyword evidence="3" id="KW-1185">Reference proteome</keyword>
<feature type="compositionally biased region" description="Basic residues" evidence="1">
    <location>
        <begin position="58"/>
        <end position="67"/>
    </location>
</feature>
<feature type="region of interest" description="Disordered" evidence="1">
    <location>
        <begin position="1"/>
        <end position="67"/>
    </location>
</feature>
<dbReference type="Pfam" id="PF13665">
    <property type="entry name" value="Tox-PAAR-like"/>
    <property type="match status" value="1"/>
</dbReference>
<evidence type="ECO:0000313" key="2">
    <source>
        <dbReference type="EMBL" id="QBH97025.1"/>
    </source>
</evidence>
<accession>A0A411WLM3</accession>
<dbReference type="KEGG" id="prag:EKN56_11840"/>
<reference evidence="2 3" key="1">
    <citation type="submission" date="2019-03" db="EMBL/GenBank/DDBJ databases">
        <title>Pragia sp. nov. isolated from the gut tract of Carduelis flavirostris.</title>
        <authorList>
            <person name="Ge Y."/>
        </authorList>
    </citation>
    <scope>NUCLEOTIDE SEQUENCE [LARGE SCALE GENOMIC DNA]</scope>
    <source>
        <strain evidence="2 3">CF-458</strain>
    </source>
</reference>
<gene>
    <name evidence="2" type="ORF">EKN56_11840</name>
</gene>
<dbReference type="Proteomes" id="UP000293154">
    <property type="component" value="Chromosome"/>
</dbReference>
<feature type="compositionally biased region" description="Pro residues" evidence="1">
    <location>
        <begin position="23"/>
        <end position="41"/>
    </location>
</feature>
<dbReference type="OrthoDB" id="8073614at2"/>
<organism evidence="2 3">
    <name type="scientific">Limnobaculum zhutongyuii</name>
    <dbReference type="NCBI Taxonomy" id="2498113"/>
    <lineage>
        <taxon>Bacteria</taxon>
        <taxon>Pseudomonadati</taxon>
        <taxon>Pseudomonadota</taxon>
        <taxon>Gammaproteobacteria</taxon>
        <taxon>Enterobacterales</taxon>
        <taxon>Budviciaceae</taxon>
        <taxon>Limnobaculum</taxon>
    </lineage>
</organism>
<proteinExistence type="predicted"/>
<dbReference type="EMBL" id="CP034752">
    <property type="protein sequence ID" value="QBH97025.1"/>
    <property type="molecule type" value="Genomic_DNA"/>
</dbReference>
<sequence>MAREVFANGREVSSKKSNAKAVAPPPDVCHTPPPPPPPLVPPKIGIPIPYPNVSQSSTHKKGTKTVKIKKKEVGIKNKSFYKTSNGNQPATSQFKKGILSGTITGKAYITSWSSDVKFEKKNAVRHLDSTRQNVK</sequence>
<evidence type="ECO:0000313" key="3">
    <source>
        <dbReference type="Proteomes" id="UP000293154"/>
    </source>
</evidence>
<name>A0A411WLM3_9GAMM</name>
<dbReference type="AlphaFoldDB" id="A0A411WLM3"/>
<dbReference type="RefSeq" id="WP_130591967.1">
    <property type="nucleotide sequence ID" value="NZ_CP034752.1"/>
</dbReference>
<protein>
    <submittedName>
        <fullName evidence="2">DUF4150 domain-containing protein</fullName>
    </submittedName>
</protein>
<evidence type="ECO:0000256" key="1">
    <source>
        <dbReference type="SAM" id="MobiDB-lite"/>
    </source>
</evidence>